<keyword evidence="4" id="KW-0378">Hydrolase</keyword>
<dbReference type="Pfam" id="PF02272">
    <property type="entry name" value="DHHA1"/>
    <property type="match status" value="1"/>
</dbReference>
<dbReference type="Proteomes" id="UP000051813">
    <property type="component" value="Unassembled WGS sequence"/>
</dbReference>
<proteinExistence type="inferred from homology"/>
<dbReference type="GO" id="GO:0008409">
    <property type="term" value="F:5'-3' exonuclease activity"/>
    <property type="evidence" value="ECO:0007669"/>
    <property type="project" value="InterPro"/>
</dbReference>
<evidence type="ECO:0000259" key="7">
    <source>
        <dbReference type="Pfam" id="PF01368"/>
    </source>
</evidence>
<accession>A0A0R2BIF4</accession>
<evidence type="ECO:0000256" key="1">
    <source>
        <dbReference type="ARBA" id="ARBA00005915"/>
    </source>
</evidence>
<dbReference type="GO" id="GO:0003676">
    <property type="term" value="F:nucleic acid binding"/>
    <property type="evidence" value="ECO:0007669"/>
    <property type="project" value="InterPro"/>
</dbReference>
<evidence type="ECO:0000259" key="9">
    <source>
        <dbReference type="Pfam" id="PF10141"/>
    </source>
</evidence>
<keyword evidence="12" id="KW-1185">Reference proteome</keyword>
<dbReference type="SUPFAM" id="SSF64182">
    <property type="entry name" value="DHH phosphoesterases"/>
    <property type="match status" value="1"/>
</dbReference>
<feature type="compositionally biased region" description="Low complexity" evidence="6">
    <location>
        <begin position="569"/>
        <end position="584"/>
    </location>
</feature>
<evidence type="ECO:0000256" key="6">
    <source>
        <dbReference type="SAM" id="MobiDB-lite"/>
    </source>
</evidence>
<dbReference type="InterPro" id="IPR051673">
    <property type="entry name" value="SSDNA_exonuclease_RecJ"/>
</dbReference>
<name>A0A0R2BIF4_9LACO</name>
<comment type="similarity">
    <text evidence="1">Belongs to the RecJ family.</text>
</comment>
<evidence type="ECO:0000256" key="4">
    <source>
        <dbReference type="ARBA" id="ARBA00022801"/>
    </source>
</evidence>
<dbReference type="InterPro" id="IPR018779">
    <property type="entry name" value="RecJ_C"/>
</dbReference>
<comment type="caution">
    <text evidence="11">The sequence shown here is derived from an EMBL/GenBank/DDBJ whole genome shotgun (WGS) entry which is preliminary data.</text>
</comment>
<dbReference type="InterPro" id="IPR004610">
    <property type="entry name" value="RecJ"/>
</dbReference>
<protein>
    <recommendedName>
        <fullName evidence="2">Single-stranded-DNA-specific exonuclease RecJ</fullName>
    </recommendedName>
</protein>
<dbReference type="PANTHER" id="PTHR30255">
    <property type="entry name" value="SINGLE-STRANDED-DNA-SPECIFIC EXONUCLEASE RECJ"/>
    <property type="match status" value="1"/>
</dbReference>
<gene>
    <name evidence="11" type="ORF">FC84_GL001518</name>
</gene>
<evidence type="ECO:0000313" key="11">
    <source>
        <dbReference type="EMBL" id="KRM79343.1"/>
    </source>
</evidence>
<dbReference type="InterPro" id="IPR038763">
    <property type="entry name" value="DHH_sf"/>
</dbReference>
<dbReference type="RefSeq" id="WP_057755424.1">
    <property type="nucleotide sequence ID" value="NZ_AYYK01000004.1"/>
</dbReference>
<sequence length="793" mass="87629">MQEYWQKPPTIDSKLVTNLAAQLGLPESVLAILVGRGYDTADKITEFLATDLGNLTTPDHFYDLDKAVARIESAIENDEKITVYGDYDADGVTSTSIMVEALATLGIEATYYIPSRFTDGYGPNMDRYHEIVADGTQLLITVDNGISGAAEVEYAQSQGVDVIVTDHHDLPAELPAAFAVVHPRHPQSNCQFSYFSGAGVAFYLAWGLLGELPVELLDLVAIGTVADVMPLVADNRILVANGLRQMQASERLGLVALAKQAKLDLNHVTAHDIGFKLAPRLNSLGRVNSGRPAVELLTTFDDETATKIATDTEKTNQQRQQLVQEVVDKVAAELATVTAPPALVVAGENWAEGVLGIVASRLVDQYHCPTIVLSINPATQQAKGSGRSIGEFDLFAALDDFREQMINFGGHAGAIGLTVATDKVAELRDHLIAKAAQQQEQIQATGQQQIDAVFTAQNITKLTPDSVQAVSEILEPYGESNPEPIVALKNLQWQQWQAIGQTKQTLKGTLNNTISGIAFRQGELAQQLQATSQVTAIGQLGLNRWQGKTTVQLQIKDFILPTEAPQTDQVQLSQPVPQSQSKPSGASPISTDVELIDWRQQKLDRTIWQTPRQYVCFNEKLAHQLQQRFTSSSRITTLDQLAADHQELLFVDLPTDIRLFTRYLSSTNAQRIYLMFYTSPAMKERLQMQIPQLRNLLKEIYQQKTVLVSELAQFAQHCGITMQQLRFGLSVFSELNFVKINKEQITAQPQMPKRQLSDSQTFMRQQSLQKSYRELAVGDLTQIKTFLKSSQSR</sequence>
<dbReference type="Gene3D" id="3.10.310.30">
    <property type="match status" value="1"/>
</dbReference>
<feature type="domain" description="DDH" evidence="7">
    <location>
        <begin position="80"/>
        <end position="224"/>
    </location>
</feature>
<dbReference type="AlphaFoldDB" id="A0A0R2BIF4"/>
<evidence type="ECO:0000259" key="8">
    <source>
        <dbReference type="Pfam" id="PF02272"/>
    </source>
</evidence>
<dbReference type="STRING" id="1423738.FC84_GL001518"/>
<dbReference type="PATRIC" id="fig|1423738.3.peg.1535"/>
<keyword evidence="5 11" id="KW-0269">Exonuclease</keyword>
<dbReference type="Pfam" id="PF10141">
    <property type="entry name" value="ssDNA-exonuc_C"/>
    <property type="match status" value="1"/>
</dbReference>
<feature type="domain" description="RecJ OB" evidence="10">
    <location>
        <begin position="459"/>
        <end position="557"/>
    </location>
</feature>
<feature type="domain" description="DHHA1" evidence="8">
    <location>
        <begin position="343"/>
        <end position="434"/>
    </location>
</feature>
<evidence type="ECO:0000256" key="3">
    <source>
        <dbReference type="ARBA" id="ARBA00022722"/>
    </source>
</evidence>
<evidence type="ECO:0000313" key="12">
    <source>
        <dbReference type="Proteomes" id="UP000051813"/>
    </source>
</evidence>
<reference evidence="11 12" key="1">
    <citation type="journal article" date="2015" name="Genome Announc.">
        <title>Expanding the biotechnology potential of lactobacilli through comparative genomics of 213 strains and associated genera.</title>
        <authorList>
            <person name="Sun Z."/>
            <person name="Harris H.M."/>
            <person name="McCann A."/>
            <person name="Guo C."/>
            <person name="Argimon S."/>
            <person name="Zhang W."/>
            <person name="Yang X."/>
            <person name="Jeffery I.B."/>
            <person name="Cooney J.C."/>
            <person name="Kagawa T.F."/>
            <person name="Liu W."/>
            <person name="Song Y."/>
            <person name="Salvetti E."/>
            <person name="Wrobel A."/>
            <person name="Rasinkangas P."/>
            <person name="Parkhill J."/>
            <person name="Rea M.C."/>
            <person name="O'Sullivan O."/>
            <person name="Ritari J."/>
            <person name="Douillard F.P."/>
            <person name="Paul Ross R."/>
            <person name="Yang R."/>
            <person name="Briner A.E."/>
            <person name="Felis G.E."/>
            <person name="de Vos W.M."/>
            <person name="Barrangou R."/>
            <person name="Klaenhammer T.R."/>
            <person name="Caufield P.W."/>
            <person name="Cui Y."/>
            <person name="Zhang H."/>
            <person name="O'Toole P.W."/>
        </authorList>
    </citation>
    <scope>NUCLEOTIDE SEQUENCE [LARGE SCALE GENOMIC DNA]</scope>
    <source>
        <strain evidence="11 12">DSM 20335</strain>
    </source>
</reference>
<dbReference type="GO" id="GO:0006310">
    <property type="term" value="P:DNA recombination"/>
    <property type="evidence" value="ECO:0007669"/>
    <property type="project" value="InterPro"/>
</dbReference>
<dbReference type="NCBIfam" id="TIGR00644">
    <property type="entry name" value="recJ"/>
    <property type="match status" value="1"/>
</dbReference>
<dbReference type="PANTHER" id="PTHR30255:SF2">
    <property type="entry name" value="SINGLE-STRANDED-DNA-SPECIFIC EXONUCLEASE RECJ"/>
    <property type="match status" value="1"/>
</dbReference>
<dbReference type="Pfam" id="PF17768">
    <property type="entry name" value="RecJ_OB"/>
    <property type="match status" value="1"/>
</dbReference>
<dbReference type="InterPro" id="IPR041122">
    <property type="entry name" value="RecJ_OB"/>
</dbReference>
<feature type="domain" description="Single-stranded-DNA-specific exonuclease RecJ C-terminal" evidence="9">
    <location>
        <begin position="595"/>
        <end position="787"/>
    </location>
</feature>
<dbReference type="GO" id="GO:0006281">
    <property type="term" value="P:DNA repair"/>
    <property type="evidence" value="ECO:0007669"/>
    <property type="project" value="InterPro"/>
</dbReference>
<evidence type="ECO:0000256" key="5">
    <source>
        <dbReference type="ARBA" id="ARBA00022839"/>
    </source>
</evidence>
<dbReference type="Pfam" id="PF01368">
    <property type="entry name" value="DHH"/>
    <property type="match status" value="1"/>
</dbReference>
<feature type="region of interest" description="Disordered" evidence="6">
    <location>
        <begin position="566"/>
        <end position="589"/>
    </location>
</feature>
<dbReference type="Gene3D" id="3.90.1640.30">
    <property type="match status" value="1"/>
</dbReference>
<keyword evidence="3" id="KW-0540">Nuclease</keyword>
<evidence type="ECO:0000259" key="10">
    <source>
        <dbReference type="Pfam" id="PF17768"/>
    </source>
</evidence>
<dbReference type="EMBL" id="AYYK01000004">
    <property type="protein sequence ID" value="KRM79343.1"/>
    <property type="molecule type" value="Genomic_DNA"/>
</dbReference>
<dbReference type="InterPro" id="IPR001667">
    <property type="entry name" value="DDH_dom"/>
</dbReference>
<dbReference type="OrthoDB" id="9809852at2"/>
<organism evidence="11 12">
    <name type="scientific">Lapidilactobacillus dextrinicus DSM 20335</name>
    <dbReference type="NCBI Taxonomy" id="1423738"/>
    <lineage>
        <taxon>Bacteria</taxon>
        <taxon>Bacillati</taxon>
        <taxon>Bacillota</taxon>
        <taxon>Bacilli</taxon>
        <taxon>Lactobacillales</taxon>
        <taxon>Lactobacillaceae</taxon>
        <taxon>Lapidilactobacillus</taxon>
    </lineage>
</organism>
<dbReference type="InterPro" id="IPR003156">
    <property type="entry name" value="DHHA1_dom"/>
</dbReference>
<evidence type="ECO:0000256" key="2">
    <source>
        <dbReference type="ARBA" id="ARBA00019841"/>
    </source>
</evidence>